<dbReference type="InterPro" id="IPR006450">
    <property type="entry name" value="Phage_HK97_gp6-like"/>
</dbReference>
<gene>
    <name evidence="1" type="ORF">GI584_14265</name>
</gene>
<dbReference type="RefSeq" id="WP_153791611.1">
    <property type="nucleotide sequence ID" value="NZ_CP045915.1"/>
</dbReference>
<reference evidence="1 2" key="1">
    <citation type="submission" date="2019-11" db="EMBL/GenBank/DDBJ databases">
        <title>Gracilibacillus salitolerans sp. nov., a moderate halophile isolated from a saline soil in northwest China.</title>
        <authorList>
            <person name="Gan L."/>
        </authorList>
    </citation>
    <scope>NUCLEOTIDE SEQUENCE [LARGE SCALE GENOMIC DNA]</scope>
    <source>
        <strain evidence="1 2">SCU50</strain>
    </source>
</reference>
<protein>
    <submittedName>
        <fullName evidence="1">Phage gp6-like head-tail connector protein</fullName>
    </submittedName>
</protein>
<keyword evidence="2" id="KW-1185">Reference proteome</keyword>
<name>A0A5Q2TM34_9BACI</name>
<dbReference type="EMBL" id="CP045915">
    <property type="protein sequence ID" value="QGH35137.1"/>
    <property type="molecule type" value="Genomic_DNA"/>
</dbReference>
<dbReference type="NCBIfam" id="TIGR01560">
    <property type="entry name" value="put_DNA_pack"/>
    <property type="match status" value="1"/>
</dbReference>
<evidence type="ECO:0000313" key="1">
    <source>
        <dbReference type="EMBL" id="QGH35137.1"/>
    </source>
</evidence>
<dbReference type="KEGG" id="grc:GI584_14265"/>
<dbReference type="AlphaFoldDB" id="A0A5Q2TM34"/>
<sequence length="102" mass="11700">MALPSVEEVARYLRIEDIIENEEEEKNFLDDLIEVAVEELDDSGIKDQSTKSYGMAIKLLVANYYEERRPQVIGTVTANLKFSLERIILRLKARELPAGDEE</sequence>
<organism evidence="1 2">
    <name type="scientific">Gracilibacillus salitolerans</name>
    <dbReference type="NCBI Taxonomy" id="2663022"/>
    <lineage>
        <taxon>Bacteria</taxon>
        <taxon>Bacillati</taxon>
        <taxon>Bacillota</taxon>
        <taxon>Bacilli</taxon>
        <taxon>Bacillales</taxon>
        <taxon>Bacillaceae</taxon>
        <taxon>Gracilibacillus</taxon>
    </lineage>
</organism>
<proteinExistence type="predicted"/>
<evidence type="ECO:0000313" key="2">
    <source>
        <dbReference type="Proteomes" id="UP000339690"/>
    </source>
</evidence>
<accession>A0A5Q2TM34</accession>
<dbReference type="Proteomes" id="UP000339690">
    <property type="component" value="Chromosome"/>
</dbReference>